<dbReference type="Pfam" id="PF07568">
    <property type="entry name" value="HisKA_2"/>
    <property type="match status" value="1"/>
</dbReference>
<evidence type="ECO:0000259" key="1">
    <source>
        <dbReference type="SMART" id="SM00387"/>
    </source>
</evidence>
<dbReference type="InterPro" id="IPR003594">
    <property type="entry name" value="HATPase_dom"/>
</dbReference>
<dbReference type="GO" id="GO:0004673">
    <property type="term" value="F:protein histidine kinase activity"/>
    <property type="evidence" value="ECO:0007669"/>
    <property type="project" value="UniProtKB-EC"/>
</dbReference>
<dbReference type="EC" id="2.7.13.3" evidence="2"/>
<gene>
    <name evidence="2" type="primary">pdtaS</name>
    <name evidence="2" type="ORF">PIGHUM_00395</name>
</gene>
<feature type="domain" description="Histidine kinase/HSP90-like ATPase" evidence="1">
    <location>
        <begin position="108"/>
        <end position="204"/>
    </location>
</feature>
<dbReference type="PANTHER" id="PTHR43065:SF23">
    <property type="entry name" value="SENSOR HISTIDINE KINASE PDTAS"/>
    <property type="match status" value="1"/>
</dbReference>
<dbReference type="Pfam" id="PF02518">
    <property type="entry name" value="HATPase_c"/>
    <property type="match status" value="1"/>
</dbReference>
<dbReference type="RefSeq" id="WP_160142103.1">
    <property type="nucleotide sequence ID" value="NZ_UWPJ01000005.1"/>
</dbReference>
<keyword evidence="2" id="KW-0418">Kinase</keyword>
<evidence type="ECO:0000313" key="2">
    <source>
        <dbReference type="EMBL" id="VCU68344.1"/>
    </source>
</evidence>
<dbReference type="PANTHER" id="PTHR43065">
    <property type="entry name" value="SENSOR HISTIDINE KINASE"/>
    <property type="match status" value="1"/>
</dbReference>
<organism evidence="2 3">
    <name type="scientific">Pigmentiphaga humi</name>
    <dbReference type="NCBI Taxonomy" id="2478468"/>
    <lineage>
        <taxon>Bacteria</taxon>
        <taxon>Pseudomonadati</taxon>
        <taxon>Pseudomonadota</taxon>
        <taxon>Betaproteobacteria</taxon>
        <taxon>Burkholderiales</taxon>
        <taxon>Alcaligenaceae</taxon>
        <taxon>Pigmentiphaga</taxon>
    </lineage>
</organism>
<dbReference type="OrthoDB" id="9767435at2"/>
<sequence length="207" mass="21911">MEDIQDLRLRELHHGIHNGLHLLSTALQLQARRSGSEEVRRELGIAVSRLENLVRLHEHAYRAGTDAPADAAAHLAQLVGQLQAALIDPRSGRTVQLACTGLPPVDNAALVTLSSVVIELATNSIKYGTGTVRIEVRPASGAACVQVEDEGAGFPADFDLRSHAGFGLKYVARVCARSGGSLSIDRQAAARIVARVGIAPPRTPPAS</sequence>
<evidence type="ECO:0000313" key="3">
    <source>
        <dbReference type="Proteomes" id="UP000277294"/>
    </source>
</evidence>
<dbReference type="AlphaFoldDB" id="A0A3P4AWB5"/>
<reference evidence="2 3" key="1">
    <citation type="submission" date="2018-10" db="EMBL/GenBank/DDBJ databases">
        <authorList>
            <person name="Criscuolo A."/>
        </authorList>
    </citation>
    <scope>NUCLEOTIDE SEQUENCE [LARGE SCALE GENOMIC DNA]</scope>
    <source>
        <strain evidence="2">DnA1</strain>
    </source>
</reference>
<name>A0A3P4AWB5_9BURK</name>
<proteinExistence type="predicted"/>
<dbReference type="SUPFAM" id="SSF55874">
    <property type="entry name" value="ATPase domain of HSP90 chaperone/DNA topoisomerase II/histidine kinase"/>
    <property type="match status" value="1"/>
</dbReference>
<dbReference type="InterPro" id="IPR011495">
    <property type="entry name" value="Sig_transdc_His_kin_sub2_dim/P"/>
</dbReference>
<dbReference type="SMART" id="SM00387">
    <property type="entry name" value="HATPase_c"/>
    <property type="match status" value="1"/>
</dbReference>
<accession>A0A3P4AWB5</accession>
<dbReference type="Gene3D" id="3.30.565.10">
    <property type="entry name" value="Histidine kinase-like ATPase, C-terminal domain"/>
    <property type="match status" value="1"/>
</dbReference>
<dbReference type="InterPro" id="IPR036890">
    <property type="entry name" value="HATPase_C_sf"/>
</dbReference>
<keyword evidence="3" id="KW-1185">Reference proteome</keyword>
<dbReference type="EMBL" id="UWPJ01000005">
    <property type="protein sequence ID" value="VCU68344.1"/>
    <property type="molecule type" value="Genomic_DNA"/>
</dbReference>
<dbReference type="Proteomes" id="UP000277294">
    <property type="component" value="Unassembled WGS sequence"/>
</dbReference>
<keyword evidence="2" id="KW-0808">Transferase</keyword>
<protein>
    <submittedName>
        <fullName evidence="2">Putative sensor histidine kinase pdtaS</fullName>
        <ecNumber evidence="2">2.7.13.3</ecNumber>
    </submittedName>
</protein>